<keyword evidence="4 6" id="KW-0378">Hydrolase</keyword>
<protein>
    <recommendedName>
        <fullName evidence="6">Ribonuclease VapC</fullName>
        <shortName evidence="6">RNase VapC</shortName>
        <ecNumber evidence="6">3.1.-.-</ecNumber>
    </recommendedName>
    <alternativeName>
        <fullName evidence="6">Toxin VapC</fullName>
    </alternativeName>
</protein>
<dbReference type="HAMAP" id="MF_00265">
    <property type="entry name" value="VapC_Nob1"/>
    <property type="match status" value="1"/>
</dbReference>
<keyword evidence="5 6" id="KW-0460">Magnesium</keyword>
<dbReference type="EC" id="3.1.-.-" evidence="6"/>
<evidence type="ECO:0000313" key="9">
    <source>
        <dbReference type="Proteomes" id="UP001501475"/>
    </source>
</evidence>
<sequence>MIIETSALVSILLDEPESVRLTRAVSTANRRWLSVANYVEASVVLQRRFGTPRLADVDRLCTALQISIRSVTPRMGDLAVQAHVRYGQGSGHPAGLNFGDCFAYALAMDSGQPLLFVGRDFARTDVPAAAW</sequence>
<keyword evidence="2 6" id="KW-0540">Nuclease</keyword>
<accession>A0ABP4X2U6</accession>
<dbReference type="RefSeq" id="WP_344067315.1">
    <property type="nucleotide sequence ID" value="NZ_BAAAPN010000057.1"/>
</dbReference>
<evidence type="ECO:0000259" key="7">
    <source>
        <dbReference type="Pfam" id="PF01850"/>
    </source>
</evidence>
<evidence type="ECO:0000256" key="4">
    <source>
        <dbReference type="ARBA" id="ARBA00022801"/>
    </source>
</evidence>
<proteinExistence type="inferred from homology"/>
<feature type="domain" description="PIN" evidence="7">
    <location>
        <begin position="1"/>
        <end position="125"/>
    </location>
</feature>
<organism evidence="8 9">
    <name type="scientific">Nostocoides vanveenii</name>
    <dbReference type="NCBI Taxonomy" id="330835"/>
    <lineage>
        <taxon>Bacteria</taxon>
        <taxon>Bacillati</taxon>
        <taxon>Actinomycetota</taxon>
        <taxon>Actinomycetes</taxon>
        <taxon>Micrococcales</taxon>
        <taxon>Intrasporangiaceae</taxon>
        <taxon>Nostocoides</taxon>
    </lineage>
</organism>
<comment type="caution">
    <text evidence="8">The sequence shown here is derived from an EMBL/GenBank/DDBJ whole genome shotgun (WGS) entry which is preliminary data.</text>
</comment>
<dbReference type="CDD" id="cd09871">
    <property type="entry name" value="PIN_MtVapC28-VapC30-like"/>
    <property type="match status" value="1"/>
</dbReference>
<comment type="function">
    <text evidence="6">Toxic component of a toxin-antitoxin (TA) system. An RNase.</text>
</comment>
<evidence type="ECO:0000256" key="1">
    <source>
        <dbReference type="ARBA" id="ARBA00022649"/>
    </source>
</evidence>
<comment type="caution">
    <text evidence="6">Lacks conserved residue(s) required for the propagation of feature annotation.</text>
</comment>
<keyword evidence="3 6" id="KW-0479">Metal-binding</keyword>
<evidence type="ECO:0000256" key="5">
    <source>
        <dbReference type="ARBA" id="ARBA00022842"/>
    </source>
</evidence>
<dbReference type="SUPFAM" id="SSF88723">
    <property type="entry name" value="PIN domain-like"/>
    <property type="match status" value="1"/>
</dbReference>
<evidence type="ECO:0000313" key="8">
    <source>
        <dbReference type="EMBL" id="GAA1766897.1"/>
    </source>
</evidence>
<dbReference type="InterPro" id="IPR029060">
    <property type="entry name" value="PIN-like_dom_sf"/>
</dbReference>
<evidence type="ECO:0000256" key="3">
    <source>
        <dbReference type="ARBA" id="ARBA00022723"/>
    </source>
</evidence>
<reference evidence="9" key="1">
    <citation type="journal article" date="2019" name="Int. J. Syst. Evol. Microbiol.">
        <title>The Global Catalogue of Microorganisms (GCM) 10K type strain sequencing project: providing services to taxonomists for standard genome sequencing and annotation.</title>
        <authorList>
            <consortium name="The Broad Institute Genomics Platform"/>
            <consortium name="The Broad Institute Genome Sequencing Center for Infectious Disease"/>
            <person name="Wu L."/>
            <person name="Ma J."/>
        </authorList>
    </citation>
    <scope>NUCLEOTIDE SEQUENCE [LARGE SCALE GENOMIC DNA]</scope>
    <source>
        <strain evidence="9">JCM 15591</strain>
    </source>
</reference>
<comment type="cofactor">
    <cofactor evidence="6">
        <name>Mg(2+)</name>
        <dbReference type="ChEBI" id="CHEBI:18420"/>
    </cofactor>
</comment>
<keyword evidence="9" id="KW-1185">Reference proteome</keyword>
<dbReference type="Pfam" id="PF01850">
    <property type="entry name" value="PIN"/>
    <property type="match status" value="1"/>
</dbReference>
<comment type="similarity">
    <text evidence="6">Belongs to the PINc/VapC protein family.</text>
</comment>
<keyword evidence="6" id="KW-0800">Toxin</keyword>
<dbReference type="Proteomes" id="UP001501475">
    <property type="component" value="Unassembled WGS sequence"/>
</dbReference>
<dbReference type="EMBL" id="BAAAPN010000057">
    <property type="protein sequence ID" value="GAA1766897.1"/>
    <property type="molecule type" value="Genomic_DNA"/>
</dbReference>
<feature type="binding site" evidence="6">
    <location>
        <position position="100"/>
    </location>
    <ligand>
        <name>Mg(2+)</name>
        <dbReference type="ChEBI" id="CHEBI:18420"/>
    </ligand>
</feature>
<name>A0ABP4X2U6_9MICO</name>
<evidence type="ECO:0000256" key="2">
    <source>
        <dbReference type="ARBA" id="ARBA00022722"/>
    </source>
</evidence>
<keyword evidence="1 6" id="KW-1277">Toxin-antitoxin system</keyword>
<dbReference type="Gene3D" id="3.40.50.1010">
    <property type="entry name" value="5'-nuclease"/>
    <property type="match status" value="1"/>
</dbReference>
<gene>
    <name evidence="6" type="primary">vapC</name>
    <name evidence="8" type="ORF">GCM10009810_27100</name>
</gene>
<evidence type="ECO:0000256" key="6">
    <source>
        <dbReference type="HAMAP-Rule" id="MF_00265"/>
    </source>
</evidence>
<dbReference type="InterPro" id="IPR002716">
    <property type="entry name" value="PIN_dom"/>
</dbReference>
<dbReference type="InterPro" id="IPR022907">
    <property type="entry name" value="VapC_family"/>
</dbReference>